<protein>
    <recommendedName>
        <fullName evidence="1">Microcystinase C</fullName>
        <shortName evidence="1">MlrC</shortName>
    </recommendedName>
</protein>
<dbReference type="PIRSF" id="PIRSF012702">
    <property type="entry name" value="UCP012702"/>
    <property type="match status" value="1"/>
</dbReference>
<keyword evidence="5" id="KW-1185">Reference proteome</keyword>
<keyword evidence="1" id="KW-0479">Metal-binding</keyword>
<dbReference type="PATRIC" id="fig|443610.3.peg.4325"/>
<dbReference type="GO" id="GO:0008237">
    <property type="term" value="F:metallopeptidase activity"/>
    <property type="evidence" value="ECO:0007669"/>
    <property type="project" value="UniProtKB-KW"/>
</dbReference>
<sequence length="499" mass="52885">MTKTILFGGLYHETHTFLAHKTGMAQFEDGGIRIGRAAVDQNRGNGSPSAGFIDYADKAGWRILPTIQMAAQPAGKVTDDVVDLFFKHFLAGLDRHMHEINGIFLVLHGAMVSEGSDDVEGLIFKTVRERLAAAGRGNLPIGAVLDLHGNISRTMVENTTVLRAYRENPHTDAYESAVAAAELLDRAFSEPDLKPLHRATKYVIPPTGVGSANDPMRSVLTAARAIEAKDPDILAINVMAGYAYSDIADCGFSLNLITKGPVAAAEKHLDALVDVLEANIAAGYPHEDDLATALAKADALPAGKGPILLIEPADNIGGGTPGDATGLLGPLLATGRTNILAAIADRDSVAQCFAAGKGQTVSLEIGGKTDAHHGEPIPFIGTVEHLSDGVFQLENPKSHLASMGGTTIRMGRCAVVSNGQAKILLSERKTAPMDLGQYHSQGLRPEDATYVVIKAAVSHRAAYDPIMRAGFYVDSPGLCTSDLRRLPFTKLEGKVISLH</sequence>
<dbReference type="InterPro" id="IPR010799">
    <property type="entry name" value="MlrC_C"/>
</dbReference>
<evidence type="ECO:0000259" key="3">
    <source>
        <dbReference type="Pfam" id="PF07364"/>
    </source>
</evidence>
<dbReference type="Pfam" id="PF07364">
    <property type="entry name" value="DUF1485"/>
    <property type="match status" value="1"/>
</dbReference>
<dbReference type="Proteomes" id="UP000033632">
    <property type="component" value="Unassembled WGS sequence"/>
</dbReference>
<feature type="domain" description="Microcystin LR degradation protein MlrC C-terminal" evidence="2">
    <location>
        <begin position="311"/>
        <end position="490"/>
    </location>
</feature>
<name>A0A0F5FTE8_9HYPH</name>
<accession>A0A0F5FTE8</accession>
<evidence type="ECO:0000259" key="2">
    <source>
        <dbReference type="Pfam" id="PF07171"/>
    </source>
</evidence>
<dbReference type="OrthoDB" id="9782658at2"/>
<dbReference type="AlphaFoldDB" id="A0A0F5FTE8"/>
<keyword evidence="1" id="KW-0645">Protease</keyword>
<dbReference type="GO" id="GO:0046872">
    <property type="term" value="F:metal ion binding"/>
    <property type="evidence" value="ECO:0007669"/>
    <property type="project" value="UniProtKB-KW"/>
</dbReference>
<keyword evidence="1" id="KW-0482">Metalloprotease</keyword>
<comment type="similarity">
    <text evidence="1">Belongs to the peptidase M81 family.</text>
</comment>
<dbReference type="STRING" id="443610.VE25_08740"/>
<feature type="domain" description="Microcystin LR degradation protein MlrC N-terminal" evidence="3">
    <location>
        <begin position="5"/>
        <end position="297"/>
    </location>
</feature>
<evidence type="ECO:0000313" key="5">
    <source>
        <dbReference type="Proteomes" id="UP000033632"/>
    </source>
</evidence>
<dbReference type="EMBL" id="JZEX01000088">
    <property type="protein sequence ID" value="KKB12134.1"/>
    <property type="molecule type" value="Genomic_DNA"/>
</dbReference>
<comment type="caution">
    <text evidence="4">The sequence shown here is derived from an EMBL/GenBank/DDBJ whole genome shotgun (WGS) entry which is preliminary data.</text>
</comment>
<dbReference type="Pfam" id="PF07171">
    <property type="entry name" value="MlrC_C"/>
    <property type="match status" value="1"/>
</dbReference>
<comment type="function">
    <text evidence="1">Involved in peptidolytic degradation of cyclic heptapeptide hepatotoxin microcystin (MC).</text>
</comment>
<dbReference type="InterPro" id="IPR015995">
    <property type="entry name" value="MlrC_N"/>
</dbReference>
<keyword evidence="1" id="KW-0378">Hydrolase</keyword>
<dbReference type="RefSeq" id="WP_046108225.1">
    <property type="nucleotide sequence ID" value="NZ_JZEX01000088.1"/>
</dbReference>
<reference evidence="4 5" key="1">
    <citation type="submission" date="2015-03" db="EMBL/GenBank/DDBJ databases">
        <authorList>
            <person name="Hassan Y.I."/>
            <person name="Lepp D."/>
            <person name="Li X.-Z."/>
            <person name="Zhou T."/>
        </authorList>
    </citation>
    <scope>NUCLEOTIDE SEQUENCE [LARGE SCALE GENOMIC DNA]</scope>
    <source>
        <strain evidence="4 5">BD-c194</strain>
    </source>
</reference>
<proteinExistence type="inferred from homology"/>
<dbReference type="InterPro" id="IPR009197">
    <property type="entry name" value="MlrC"/>
</dbReference>
<dbReference type="GO" id="GO:0006508">
    <property type="term" value="P:proteolysis"/>
    <property type="evidence" value="ECO:0007669"/>
    <property type="project" value="UniProtKB-KW"/>
</dbReference>
<evidence type="ECO:0000256" key="1">
    <source>
        <dbReference type="PIRNR" id="PIRNR012702"/>
    </source>
</evidence>
<organism evidence="4 5">
    <name type="scientific">Devosia geojensis</name>
    <dbReference type="NCBI Taxonomy" id="443610"/>
    <lineage>
        <taxon>Bacteria</taxon>
        <taxon>Pseudomonadati</taxon>
        <taxon>Pseudomonadota</taxon>
        <taxon>Alphaproteobacteria</taxon>
        <taxon>Hyphomicrobiales</taxon>
        <taxon>Devosiaceae</taxon>
        <taxon>Devosia</taxon>
    </lineage>
</organism>
<comment type="cofactor">
    <cofactor evidence="1">
        <name>Zn(2+)</name>
        <dbReference type="ChEBI" id="CHEBI:29105"/>
    </cofactor>
    <text evidence="1">Binds 1 zinc ion per subunit.</text>
</comment>
<gene>
    <name evidence="4" type="ORF">VE25_08740</name>
</gene>
<evidence type="ECO:0000313" key="4">
    <source>
        <dbReference type="EMBL" id="KKB12134.1"/>
    </source>
</evidence>